<evidence type="ECO:0000256" key="3">
    <source>
        <dbReference type="ARBA" id="ARBA00045284"/>
    </source>
</evidence>
<dbReference type="Gene3D" id="1.10.1580.10">
    <property type="match status" value="1"/>
</dbReference>
<dbReference type="GO" id="GO:0032543">
    <property type="term" value="P:mitochondrial translation"/>
    <property type="evidence" value="ECO:0007669"/>
    <property type="project" value="TreeGrafter"/>
</dbReference>
<feature type="binding site" evidence="5">
    <location>
        <position position="180"/>
    </location>
    <ligand>
        <name>GTP</name>
        <dbReference type="ChEBI" id="CHEBI:37565"/>
    </ligand>
</feature>
<comment type="similarity">
    <text evidence="4">Belongs to the TRAFAC class YlqF/YawG GTPase family. MTG1 subfamily.</text>
</comment>
<accession>A0AAE0ZAT3</accession>
<evidence type="ECO:0000313" key="7">
    <source>
        <dbReference type="EMBL" id="KAK3766028.1"/>
    </source>
</evidence>
<keyword evidence="4" id="KW-0496">Mitochondrion</keyword>
<dbReference type="Gene3D" id="3.40.50.300">
    <property type="entry name" value="P-loop containing nucleotide triphosphate hydrolases"/>
    <property type="match status" value="1"/>
</dbReference>
<dbReference type="SUPFAM" id="SSF52540">
    <property type="entry name" value="P-loop containing nucleoside triphosphate hydrolases"/>
    <property type="match status" value="1"/>
</dbReference>
<dbReference type="EMBL" id="JAWDGP010004263">
    <property type="protein sequence ID" value="KAK3766028.1"/>
    <property type="molecule type" value="Genomic_DNA"/>
</dbReference>
<dbReference type="PIRSF" id="PIRSF006230">
    <property type="entry name" value="MG442"/>
    <property type="match status" value="1"/>
</dbReference>
<comment type="function">
    <text evidence="3 4">Plays a role in the regulation of the mitochondrial ribosome assembly and of translational activity. Displays mitochondrial GTPase activity.</text>
</comment>
<evidence type="ECO:0000256" key="1">
    <source>
        <dbReference type="ARBA" id="ARBA00022741"/>
    </source>
</evidence>
<feature type="binding site" evidence="5">
    <location>
        <begin position="49"/>
        <end position="52"/>
    </location>
    <ligand>
        <name>GTP</name>
        <dbReference type="ChEBI" id="CHEBI:37565"/>
    </ligand>
</feature>
<dbReference type="FunFam" id="1.10.1580.10:FF:000004">
    <property type="entry name" value="Mitochondrial GTPase 1"/>
    <property type="match status" value="1"/>
</dbReference>
<dbReference type="InterPro" id="IPR016478">
    <property type="entry name" value="GTPase_MTG1"/>
</dbReference>
<reference evidence="7" key="1">
    <citation type="journal article" date="2023" name="G3 (Bethesda)">
        <title>A reference genome for the long-term kleptoplast-retaining sea slug Elysia crispata morphotype clarki.</title>
        <authorList>
            <person name="Eastman K.E."/>
            <person name="Pendleton A.L."/>
            <person name="Shaikh M.A."/>
            <person name="Suttiyut T."/>
            <person name="Ogas R."/>
            <person name="Tomko P."/>
            <person name="Gavelis G."/>
            <person name="Widhalm J.R."/>
            <person name="Wisecaver J.H."/>
        </authorList>
    </citation>
    <scope>NUCLEOTIDE SEQUENCE</scope>
    <source>
        <strain evidence="7">ECLA1</strain>
    </source>
</reference>
<organism evidence="7 8">
    <name type="scientific">Elysia crispata</name>
    <name type="common">lettuce slug</name>
    <dbReference type="NCBI Taxonomy" id="231223"/>
    <lineage>
        <taxon>Eukaryota</taxon>
        <taxon>Metazoa</taxon>
        <taxon>Spiralia</taxon>
        <taxon>Lophotrochozoa</taxon>
        <taxon>Mollusca</taxon>
        <taxon>Gastropoda</taxon>
        <taxon>Heterobranchia</taxon>
        <taxon>Euthyneura</taxon>
        <taxon>Panpulmonata</taxon>
        <taxon>Sacoglossa</taxon>
        <taxon>Placobranchoidea</taxon>
        <taxon>Plakobranchidae</taxon>
        <taxon>Elysia</taxon>
    </lineage>
</organism>
<dbReference type="InterPro" id="IPR006073">
    <property type="entry name" value="GTP-bd"/>
</dbReference>
<feature type="binding site" evidence="5">
    <location>
        <begin position="127"/>
        <end position="132"/>
    </location>
    <ligand>
        <name>GTP</name>
        <dbReference type="ChEBI" id="CHEBI:37565"/>
    </ligand>
</feature>
<dbReference type="AlphaFoldDB" id="A0AAE0ZAT3"/>
<dbReference type="InterPro" id="IPR023179">
    <property type="entry name" value="GTP-bd_ortho_bundle_sf"/>
</dbReference>
<evidence type="ECO:0000256" key="5">
    <source>
        <dbReference type="PIRSR" id="PIRSR006230-1"/>
    </source>
</evidence>
<sequence length="296" mass="33480">MQTGLLQIQAKLKKIDCIIEIHDARIPFSGRNTRLRDFIKLRPHILLLNKVDLTDFGNNIEKQKRIEARLKLDGVDNVFFTSFHHIQCNSFLNSELLPLSKDLVQSRPRYQREGAEDFNMLVIGVPNVGKSTFINALRNNQMYRKGKATTVGAKAGVTRSVLNKIKVGLNPAIYLIDTPGILPPQVSTLEVGMRLAACACVPDHIVGEVNIADYVLYWLNSREKFHYVKYFSLNEASDNILHVLSKIAIDNRMITKVKSVVTNEYVYRPNNVSAAHLFLSAFREGKLGLFVLDDDL</sequence>
<feature type="domain" description="G" evidence="6">
    <location>
        <begin position="120"/>
        <end position="245"/>
    </location>
</feature>
<dbReference type="CDD" id="cd01856">
    <property type="entry name" value="YlqF"/>
    <property type="match status" value="1"/>
</dbReference>
<evidence type="ECO:0000313" key="8">
    <source>
        <dbReference type="Proteomes" id="UP001283361"/>
    </source>
</evidence>
<evidence type="ECO:0000259" key="6">
    <source>
        <dbReference type="Pfam" id="PF01926"/>
    </source>
</evidence>
<dbReference type="Pfam" id="PF01926">
    <property type="entry name" value="MMR_HSR1"/>
    <property type="match status" value="1"/>
</dbReference>
<keyword evidence="1 4" id="KW-0547">Nucleotide-binding</keyword>
<gene>
    <name evidence="7" type="ORF">RRG08_002269</name>
</gene>
<keyword evidence="8" id="KW-1185">Reference proteome</keyword>
<dbReference type="GO" id="GO:0005525">
    <property type="term" value="F:GTP binding"/>
    <property type="evidence" value="ECO:0007669"/>
    <property type="project" value="UniProtKB-KW"/>
</dbReference>
<dbReference type="PANTHER" id="PTHR45782">
    <property type="entry name" value="MITOCHONDRIAL RIBOSOME-ASSOCIATED GTPASE 1"/>
    <property type="match status" value="1"/>
</dbReference>
<proteinExistence type="inferred from homology"/>
<dbReference type="Proteomes" id="UP001283361">
    <property type="component" value="Unassembled WGS sequence"/>
</dbReference>
<dbReference type="InterPro" id="IPR027417">
    <property type="entry name" value="P-loop_NTPase"/>
</dbReference>
<comment type="caution">
    <text evidence="7">The sequence shown here is derived from an EMBL/GenBank/DDBJ whole genome shotgun (WGS) entry which is preliminary data.</text>
</comment>
<dbReference type="GO" id="GO:0003924">
    <property type="term" value="F:GTPase activity"/>
    <property type="evidence" value="ECO:0007669"/>
    <property type="project" value="TreeGrafter"/>
</dbReference>
<protein>
    <recommendedName>
        <fullName evidence="4">Mitochondrial GTPase 1</fullName>
    </recommendedName>
</protein>
<evidence type="ECO:0000256" key="2">
    <source>
        <dbReference type="ARBA" id="ARBA00023134"/>
    </source>
</evidence>
<keyword evidence="2 4" id="KW-0342">GTP-binding</keyword>
<evidence type="ECO:0000256" key="4">
    <source>
        <dbReference type="PIRNR" id="PIRNR006230"/>
    </source>
</evidence>
<comment type="subcellular location">
    <subcellularLocation>
        <location evidence="4">Mitochondrion inner membrane</location>
        <topology evidence="4">Peripheral membrane protein</topology>
    </subcellularLocation>
</comment>
<dbReference type="PANTHER" id="PTHR45782:SF4">
    <property type="entry name" value="MITOCHONDRIAL RIBOSOME-ASSOCIATED GTPASE 1"/>
    <property type="match status" value="1"/>
</dbReference>
<name>A0AAE0ZAT3_9GAST</name>
<dbReference type="GO" id="GO:0005743">
    <property type="term" value="C:mitochondrial inner membrane"/>
    <property type="evidence" value="ECO:0007669"/>
    <property type="project" value="UniProtKB-SubCell"/>
</dbReference>